<keyword evidence="2" id="KW-1185">Reference proteome</keyword>
<evidence type="ECO:0000313" key="2">
    <source>
        <dbReference type="Proteomes" id="UP000253769"/>
    </source>
</evidence>
<reference evidence="1 2" key="1">
    <citation type="submission" date="2018-07" db="EMBL/GenBank/DDBJ databases">
        <title>Motiliproteus coralliicola sp. nov., a bacterium isolated from Coral.</title>
        <authorList>
            <person name="Wang G."/>
        </authorList>
    </citation>
    <scope>NUCLEOTIDE SEQUENCE [LARGE SCALE GENOMIC DNA]</scope>
    <source>
        <strain evidence="1 2">C34</strain>
    </source>
</reference>
<dbReference type="OrthoDB" id="6087427at2"/>
<name>A0A369WBX6_9GAMM</name>
<proteinExistence type="predicted"/>
<evidence type="ECO:0000313" key="1">
    <source>
        <dbReference type="EMBL" id="RDE18126.1"/>
    </source>
</evidence>
<protein>
    <submittedName>
        <fullName evidence="1">Uncharacterized protein</fullName>
    </submittedName>
</protein>
<sequence>MLNKLFGRNRLARAIADNDLPLLLKAIRAGEPLDQPFILNEQETTALQHCLSLSRTELLAKLLEAGISLPDNNLEQAALLTQAIESGPAALELSTLLLQSGIDPNAADGQVLFDLLELQDSNRLNLLLNRFLQYGAEFNRHQRNGQSLLTQLLQQSRPLAELQLLSGMLIQAGAQLPEQLDRLDCSDDIKAFARRQAEDVAIRQRLSGSPLG</sequence>
<dbReference type="Gene3D" id="1.25.40.20">
    <property type="entry name" value="Ankyrin repeat-containing domain"/>
    <property type="match status" value="1"/>
</dbReference>
<dbReference type="Proteomes" id="UP000253769">
    <property type="component" value="Unassembled WGS sequence"/>
</dbReference>
<dbReference type="RefSeq" id="WP_114697247.1">
    <property type="nucleotide sequence ID" value="NZ_QQOH01000006.1"/>
</dbReference>
<dbReference type="EMBL" id="QQOH01000006">
    <property type="protein sequence ID" value="RDE18126.1"/>
    <property type="molecule type" value="Genomic_DNA"/>
</dbReference>
<dbReference type="SUPFAM" id="SSF48403">
    <property type="entry name" value="Ankyrin repeat"/>
    <property type="match status" value="1"/>
</dbReference>
<gene>
    <name evidence="1" type="ORF">DV711_18625</name>
</gene>
<organism evidence="1 2">
    <name type="scientific">Motiliproteus coralliicola</name>
    <dbReference type="NCBI Taxonomy" id="2283196"/>
    <lineage>
        <taxon>Bacteria</taxon>
        <taxon>Pseudomonadati</taxon>
        <taxon>Pseudomonadota</taxon>
        <taxon>Gammaproteobacteria</taxon>
        <taxon>Oceanospirillales</taxon>
        <taxon>Oceanospirillaceae</taxon>
        <taxon>Motiliproteus</taxon>
    </lineage>
</organism>
<accession>A0A369WBX6</accession>
<dbReference type="InterPro" id="IPR036770">
    <property type="entry name" value="Ankyrin_rpt-contain_sf"/>
</dbReference>
<dbReference type="AlphaFoldDB" id="A0A369WBX6"/>
<comment type="caution">
    <text evidence="1">The sequence shown here is derived from an EMBL/GenBank/DDBJ whole genome shotgun (WGS) entry which is preliminary data.</text>
</comment>